<dbReference type="Pfam" id="PF02743">
    <property type="entry name" value="dCache_1"/>
    <property type="match status" value="1"/>
</dbReference>
<organism evidence="8 9">
    <name type="scientific">Pseudaminobacter soli</name>
    <name type="common">ex Zhang et al. 2022</name>
    <dbReference type="NCBI Taxonomy" id="2831468"/>
    <lineage>
        <taxon>Bacteria</taxon>
        <taxon>Pseudomonadati</taxon>
        <taxon>Pseudomonadota</taxon>
        <taxon>Alphaproteobacteria</taxon>
        <taxon>Hyphomicrobiales</taxon>
        <taxon>Phyllobacteriaceae</taxon>
        <taxon>Pseudaminobacter</taxon>
    </lineage>
</organism>
<dbReference type="RefSeq" id="WP_188253595.1">
    <property type="nucleotide sequence ID" value="NZ_JABVCF010000002.1"/>
</dbReference>
<accession>A0A942DVF0</accession>
<dbReference type="Proteomes" id="UP000680348">
    <property type="component" value="Unassembled WGS sequence"/>
</dbReference>
<dbReference type="Gene3D" id="3.30.450.20">
    <property type="entry name" value="PAS domain"/>
    <property type="match status" value="1"/>
</dbReference>
<evidence type="ECO:0000256" key="1">
    <source>
        <dbReference type="ARBA" id="ARBA00004651"/>
    </source>
</evidence>
<keyword evidence="2" id="KW-1003">Cell membrane</keyword>
<protein>
    <submittedName>
        <fullName evidence="8">Cache domain-containing protein</fullName>
    </submittedName>
</protein>
<dbReference type="AlphaFoldDB" id="A0A942DVF0"/>
<evidence type="ECO:0000256" key="5">
    <source>
        <dbReference type="ARBA" id="ARBA00023136"/>
    </source>
</evidence>
<sequence>MKANASNYGRGLPTLSKSIAGFVLLGAVLIAFALWTFLTEGATIFREGALAEAVQVRSKGVELDFARALHQEWVSARTIAEDIAKRDPASIRSSLDLIAGNSRVSWAGIAGLDGLVRVASGGLLEGQDVSSRPWFQRGLEGPFAGDVHEAVLLAKLLPSEGGEPRRFLDLAMPIKDSSGNIDGVLGLHLDSAWAEQHLKESAEALGIEVFLVDRGGAVVLASAELDGDASQVPSMRIAETGSAAASLERWPDGQGYFTTVQPEVAYKDLPSFGWSLLARINDTAFLQGESSFSRSVVVFLGLIGLMLILLTILYIRMFASPIRRLAESASLILRGEPVYPYESRTTAEAATLSAVLARLQMRETNE</sequence>
<dbReference type="GO" id="GO:0005886">
    <property type="term" value="C:plasma membrane"/>
    <property type="evidence" value="ECO:0007669"/>
    <property type="project" value="UniProtKB-SubCell"/>
</dbReference>
<evidence type="ECO:0000313" key="8">
    <source>
        <dbReference type="EMBL" id="MBS3648039.1"/>
    </source>
</evidence>
<name>A0A942DVF0_9HYPH</name>
<dbReference type="InterPro" id="IPR033479">
    <property type="entry name" value="dCache_1"/>
</dbReference>
<feature type="transmembrane region" description="Helical" evidence="6">
    <location>
        <begin position="296"/>
        <end position="315"/>
    </location>
</feature>
<proteinExistence type="predicted"/>
<feature type="domain" description="Cache" evidence="7">
    <location>
        <begin position="53"/>
        <end position="277"/>
    </location>
</feature>
<evidence type="ECO:0000256" key="2">
    <source>
        <dbReference type="ARBA" id="ARBA00022475"/>
    </source>
</evidence>
<evidence type="ECO:0000313" key="9">
    <source>
        <dbReference type="Proteomes" id="UP000680348"/>
    </source>
</evidence>
<comment type="subcellular location">
    <subcellularLocation>
        <location evidence="1">Cell membrane</location>
        <topology evidence="1">Multi-pass membrane protein</topology>
    </subcellularLocation>
</comment>
<keyword evidence="5 6" id="KW-0472">Membrane</keyword>
<evidence type="ECO:0000256" key="4">
    <source>
        <dbReference type="ARBA" id="ARBA00022989"/>
    </source>
</evidence>
<keyword evidence="4 6" id="KW-1133">Transmembrane helix</keyword>
<gene>
    <name evidence="8" type="ORF">KEU06_05265</name>
</gene>
<feature type="transmembrane region" description="Helical" evidence="6">
    <location>
        <begin position="20"/>
        <end position="38"/>
    </location>
</feature>
<keyword evidence="9" id="KW-1185">Reference proteome</keyword>
<keyword evidence="3 6" id="KW-0812">Transmembrane</keyword>
<evidence type="ECO:0000259" key="7">
    <source>
        <dbReference type="Pfam" id="PF02743"/>
    </source>
</evidence>
<dbReference type="EMBL" id="JAGWCR010000002">
    <property type="protein sequence ID" value="MBS3648039.1"/>
    <property type="molecule type" value="Genomic_DNA"/>
</dbReference>
<reference evidence="8" key="1">
    <citation type="submission" date="2021-04" db="EMBL/GenBank/DDBJ databases">
        <title>Pseudaminobacter soli sp. nov., isolated from paddy soil contaminated by heavy metals.</title>
        <authorList>
            <person name="Zhang K."/>
        </authorList>
    </citation>
    <scope>NUCLEOTIDE SEQUENCE</scope>
    <source>
        <strain evidence="8">19-2017</strain>
    </source>
</reference>
<comment type="caution">
    <text evidence="8">The sequence shown here is derived from an EMBL/GenBank/DDBJ whole genome shotgun (WGS) entry which is preliminary data.</text>
</comment>
<evidence type="ECO:0000256" key="3">
    <source>
        <dbReference type="ARBA" id="ARBA00022692"/>
    </source>
</evidence>
<evidence type="ECO:0000256" key="6">
    <source>
        <dbReference type="SAM" id="Phobius"/>
    </source>
</evidence>